<accession>A0A9P6GDH0</accession>
<keyword evidence="2" id="KW-1185">Reference proteome</keyword>
<dbReference type="Proteomes" id="UP000756921">
    <property type="component" value="Unassembled WGS sequence"/>
</dbReference>
<comment type="caution">
    <text evidence="1">The sequence shown here is derived from an EMBL/GenBank/DDBJ whole genome shotgun (WGS) entry which is preliminary data.</text>
</comment>
<protein>
    <submittedName>
        <fullName evidence="1">Uncharacterized protein</fullName>
    </submittedName>
</protein>
<dbReference type="OrthoDB" id="3801165at2759"/>
<name>A0A9P6GDH0_9PLEO</name>
<organism evidence="1 2">
    <name type="scientific">Paraphaeosphaeria minitans</name>
    <dbReference type="NCBI Taxonomy" id="565426"/>
    <lineage>
        <taxon>Eukaryota</taxon>
        <taxon>Fungi</taxon>
        <taxon>Dikarya</taxon>
        <taxon>Ascomycota</taxon>
        <taxon>Pezizomycotina</taxon>
        <taxon>Dothideomycetes</taxon>
        <taxon>Pleosporomycetidae</taxon>
        <taxon>Pleosporales</taxon>
        <taxon>Massarineae</taxon>
        <taxon>Didymosphaeriaceae</taxon>
        <taxon>Paraphaeosphaeria</taxon>
    </lineage>
</organism>
<evidence type="ECO:0000313" key="2">
    <source>
        <dbReference type="Proteomes" id="UP000756921"/>
    </source>
</evidence>
<dbReference type="EMBL" id="WJXW01000011">
    <property type="protein sequence ID" value="KAF9732199.1"/>
    <property type="molecule type" value="Genomic_DNA"/>
</dbReference>
<evidence type="ECO:0000313" key="1">
    <source>
        <dbReference type="EMBL" id="KAF9732199.1"/>
    </source>
</evidence>
<gene>
    <name evidence="1" type="ORF">PMIN01_10128</name>
</gene>
<dbReference type="AlphaFoldDB" id="A0A9P6GDH0"/>
<proteinExistence type="predicted"/>
<reference evidence="1" key="1">
    <citation type="journal article" date="2020" name="Mol. Plant Microbe Interact.">
        <title>Genome Sequence of the Biocontrol Agent Coniothyrium minitans strain Conio (IMI 134523).</title>
        <authorList>
            <person name="Patel D."/>
            <person name="Shittu T.A."/>
            <person name="Baroncelli R."/>
            <person name="Muthumeenakshi S."/>
            <person name="Osborne T.H."/>
            <person name="Janganan T.K."/>
            <person name="Sreenivasaprasad S."/>
        </authorList>
    </citation>
    <scope>NUCLEOTIDE SEQUENCE</scope>
    <source>
        <strain evidence="1">Conio</strain>
    </source>
</reference>
<sequence length="322" mass="37312">MSTLTLEQKRVKHEQARCMLKRKLVHLPNKLFLNNQKPTLYDIIYETAQCELLAGVPREFNLGWYFNNYNKLAAMEFKARKFNHNEKEQQELNRDRVCDTSGTSSFRTGYRFAWLEALDCDHSYESTASQDGFISIWARNDWDAITWSDSQMRRLKRSIEQLRTVIPPMPFPIEDFWVESDLQPAAMREKNAALWAIRWLVHIDDQAKAKYDEVNAQVANSALHQHEFAQQMEAFGEEEHAELEYLDDSLVMENSHLLSALMTGIDENVEMLPKQEHTAWMNPSTAIDMIEGKVAGVSMDELIGHMVAMGLAEKEERMDTTS</sequence>